<gene>
    <name evidence="1" type="ORF">DICPUDRAFT_147880</name>
</gene>
<keyword evidence="2" id="KW-1185">Reference proteome</keyword>
<organism evidence="1 2">
    <name type="scientific">Dictyostelium purpureum</name>
    <name type="common">Slime mold</name>
    <dbReference type="NCBI Taxonomy" id="5786"/>
    <lineage>
        <taxon>Eukaryota</taxon>
        <taxon>Amoebozoa</taxon>
        <taxon>Evosea</taxon>
        <taxon>Eumycetozoa</taxon>
        <taxon>Dictyostelia</taxon>
        <taxon>Dictyosteliales</taxon>
        <taxon>Dictyosteliaceae</taxon>
        <taxon>Dictyostelium</taxon>
    </lineage>
</organism>
<name>F0Z9N3_DICPU</name>
<dbReference type="KEGG" id="dpp:DICPUDRAFT_147880"/>
<sequence>MMILTSINNTLSIWNNNEINQDHIRKQLHRTNITIHCIILNSSKKVKEVPKVSYASSLMVTIKLIF</sequence>
<dbReference type="VEuPathDB" id="AmoebaDB:DICPUDRAFT_147880"/>
<accession>F0Z9N3</accession>
<dbReference type="InParanoid" id="F0Z9N3"/>
<dbReference type="RefSeq" id="XP_003284141.1">
    <property type="nucleotide sequence ID" value="XM_003284093.1"/>
</dbReference>
<evidence type="ECO:0000313" key="1">
    <source>
        <dbReference type="EMBL" id="EGC39353.1"/>
    </source>
</evidence>
<proteinExistence type="predicted"/>
<dbReference type="AlphaFoldDB" id="F0Z9N3"/>
<dbReference type="EMBL" id="GL870959">
    <property type="protein sequence ID" value="EGC39353.1"/>
    <property type="molecule type" value="Genomic_DNA"/>
</dbReference>
<dbReference type="Proteomes" id="UP000001064">
    <property type="component" value="Unassembled WGS sequence"/>
</dbReference>
<protein>
    <submittedName>
        <fullName evidence="1">Uncharacterized protein</fullName>
    </submittedName>
</protein>
<dbReference type="GeneID" id="10510024"/>
<evidence type="ECO:0000313" key="2">
    <source>
        <dbReference type="Proteomes" id="UP000001064"/>
    </source>
</evidence>
<reference evidence="2" key="1">
    <citation type="journal article" date="2011" name="Genome Biol.">
        <title>Comparative genomics of the social amoebae Dictyostelium discoideum and Dictyostelium purpureum.</title>
        <authorList>
            <consortium name="US DOE Joint Genome Institute (JGI-PGF)"/>
            <person name="Sucgang R."/>
            <person name="Kuo A."/>
            <person name="Tian X."/>
            <person name="Salerno W."/>
            <person name="Parikh A."/>
            <person name="Feasley C.L."/>
            <person name="Dalin E."/>
            <person name="Tu H."/>
            <person name="Huang E."/>
            <person name="Barry K."/>
            <person name="Lindquist E."/>
            <person name="Shapiro H."/>
            <person name="Bruce D."/>
            <person name="Schmutz J."/>
            <person name="Salamov A."/>
            <person name="Fey P."/>
            <person name="Gaudet P."/>
            <person name="Anjard C."/>
            <person name="Babu M.M."/>
            <person name="Basu S."/>
            <person name="Bushmanova Y."/>
            <person name="van der Wel H."/>
            <person name="Katoh-Kurasawa M."/>
            <person name="Dinh C."/>
            <person name="Coutinho P.M."/>
            <person name="Saito T."/>
            <person name="Elias M."/>
            <person name="Schaap P."/>
            <person name="Kay R.R."/>
            <person name="Henrissat B."/>
            <person name="Eichinger L."/>
            <person name="Rivero F."/>
            <person name="Putnam N.H."/>
            <person name="West C.M."/>
            <person name="Loomis W.F."/>
            <person name="Chisholm R.L."/>
            <person name="Shaulsky G."/>
            <person name="Strassmann J.E."/>
            <person name="Queller D.C."/>
            <person name="Kuspa A."/>
            <person name="Grigoriev I.V."/>
        </authorList>
    </citation>
    <scope>NUCLEOTIDE SEQUENCE [LARGE SCALE GENOMIC DNA]</scope>
    <source>
        <strain evidence="2">QSDP1</strain>
    </source>
</reference>